<sequence length="69" mass="7657">MTQFVEVSRVKVSDSTEVVLSQVIPNNDGEVSGVNINTYITSDRYTGFTKGVFIPTDKVEDFKKLVAEL</sequence>
<dbReference type="AlphaFoldDB" id="A0A6M3MDL0"/>
<dbReference type="EMBL" id="MT143808">
    <property type="protein sequence ID" value="QJB02812.1"/>
    <property type="molecule type" value="Genomic_DNA"/>
</dbReference>
<organism evidence="1">
    <name type="scientific">viral metagenome</name>
    <dbReference type="NCBI Taxonomy" id="1070528"/>
    <lineage>
        <taxon>unclassified sequences</taxon>
        <taxon>metagenomes</taxon>
        <taxon>organismal metagenomes</taxon>
    </lineage>
</organism>
<proteinExistence type="predicted"/>
<evidence type="ECO:0000313" key="1">
    <source>
        <dbReference type="EMBL" id="QJB02812.1"/>
    </source>
</evidence>
<name>A0A6M3MDL0_9ZZZZ</name>
<gene>
    <name evidence="2" type="ORF">MM171A03406_0003</name>
    <name evidence="1" type="ORF">MM171B01064_0013</name>
</gene>
<protein>
    <submittedName>
        <fullName evidence="1">Uncharacterized protein</fullName>
    </submittedName>
</protein>
<evidence type="ECO:0000313" key="2">
    <source>
        <dbReference type="EMBL" id="QJH92553.1"/>
    </source>
</evidence>
<reference evidence="1" key="1">
    <citation type="submission" date="2020-03" db="EMBL/GenBank/DDBJ databases">
        <title>The deep terrestrial virosphere.</title>
        <authorList>
            <person name="Holmfeldt K."/>
            <person name="Nilsson E."/>
            <person name="Simone D."/>
            <person name="Lopez-Fernandez M."/>
            <person name="Wu X."/>
            <person name="de Brujin I."/>
            <person name="Lundin D."/>
            <person name="Andersson A."/>
            <person name="Bertilsson S."/>
            <person name="Dopson M."/>
        </authorList>
    </citation>
    <scope>NUCLEOTIDE SEQUENCE</scope>
    <source>
        <strain evidence="2">MM171A03406</strain>
        <strain evidence="1">MM171B01064</strain>
    </source>
</reference>
<accession>A0A6M3MDL0</accession>
<dbReference type="EMBL" id="MT143900">
    <property type="protein sequence ID" value="QJH92553.1"/>
    <property type="molecule type" value="Genomic_DNA"/>
</dbReference>